<dbReference type="GO" id="GO:0005886">
    <property type="term" value="C:plasma membrane"/>
    <property type="evidence" value="ECO:0007669"/>
    <property type="project" value="UniProtKB-SubCell"/>
</dbReference>
<evidence type="ECO:0000256" key="12">
    <source>
        <dbReference type="ARBA" id="ARBA00025324"/>
    </source>
</evidence>
<name>A0A926E0K2_9FIRM</name>
<evidence type="ECO:0000313" key="14">
    <source>
        <dbReference type="EMBL" id="MBC8547571.1"/>
    </source>
</evidence>
<comment type="subcellular location">
    <subcellularLocation>
        <location evidence="1">Cell membrane</location>
        <topology evidence="1">Single-pass membrane protein</topology>
    </subcellularLocation>
</comment>
<evidence type="ECO:0000256" key="11">
    <source>
        <dbReference type="ARBA" id="ARBA00023667"/>
    </source>
</evidence>
<evidence type="ECO:0000256" key="8">
    <source>
        <dbReference type="ARBA" id="ARBA00023315"/>
    </source>
</evidence>
<evidence type="ECO:0000256" key="6">
    <source>
        <dbReference type="ARBA" id="ARBA00022989"/>
    </source>
</evidence>
<feature type="transmembrane region" description="Helical" evidence="13">
    <location>
        <begin position="99"/>
        <end position="119"/>
    </location>
</feature>
<keyword evidence="6 13" id="KW-1133">Transmembrane helix</keyword>
<dbReference type="Pfam" id="PF18927">
    <property type="entry name" value="CrtO"/>
    <property type="match status" value="1"/>
</dbReference>
<evidence type="ECO:0000313" key="15">
    <source>
        <dbReference type="Proteomes" id="UP000653127"/>
    </source>
</evidence>
<keyword evidence="15" id="KW-1185">Reference proteome</keyword>
<dbReference type="Proteomes" id="UP000653127">
    <property type="component" value="Unassembled WGS sequence"/>
</dbReference>
<evidence type="ECO:0000256" key="5">
    <source>
        <dbReference type="ARBA" id="ARBA00022729"/>
    </source>
</evidence>
<organism evidence="14 15">
    <name type="scientific">Ligaoa zhengdingensis</name>
    <dbReference type="NCBI Taxonomy" id="2763658"/>
    <lineage>
        <taxon>Bacteria</taxon>
        <taxon>Bacillati</taxon>
        <taxon>Bacillota</taxon>
        <taxon>Clostridia</taxon>
        <taxon>Eubacteriales</taxon>
        <taxon>Oscillospiraceae</taxon>
        <taxon>Ligaoa</taxon>
    </lineage>
</organism>
<dbReference type="RefSeq" id="WP_249283614.1">
    <property type="nucleotide sequence ID" value="NZ_JACRST010000025.1"/>
</dbReference>
<keyword evidence="5" id="KW-0732">Signal</keyword>
<evidence type="ECO:0000256" key="2">
    <source>
        <dbReference type="ARBA" id="ARBA00022475"/>
    </source>
</evidence>
<evidence type="ECO:0000256" key="3">
    <source>
        <dbReference type="ARBA" id="ARBA00022679"/>
    </source>
</evidence>
<keyword evidence="8" id="KW-0012">Acyltransferase</keyword>
<gene>
    <name evidence="14" type="ORF">H8711_11615</name>
</gene>
<comment type="similarity">
    <text evidence="10">Belongs to the acyltransferase CrtO family.</text>
</comment>
<accession>A0A926E0K2</accession>
<evidence type="ECO:0000256" key="1">
    <source>
        <dbReference type="ARBA" id="ARBA00004162"/>
    </source>
</evidence>
<sequence length="179" mass="21280">MTALWMTLFNTAFWVGLHFGTAFIITALPKPLQTRMFDPQRPFFRVKAREMIFYRSIRLNRWKDRLPQFNRDFDKRHFRSDWNAAYLETFLFNTCRAEIIHEAIGVLGFLSLLFCLAEEHPAEYLPLYGSIAAFFLLCNLPFALIQRYNRCRLLRLREHTARCTSRFDSTYKKTGHPIG</sequence>
<dbReference type="InterPro" id="IPR044021">
    <property type="entry name" value="CrtO"/>
</dbReference>
<reference evidence="14" key="1">
    <citation type="submission" date="2020-08" db="EMBL/GenBank/DDBJ databases">
        <title>Genome public.</title>
        <authorList>
            <person name="Liu C."/>
            <person name="Sun Q."/>
        </authorList>
    </citation>
    <scope>NUCLEOTIDE SEQUENCE</scope>
    <source>
        <strain evidence="14">NSJ-31</strain>
    </source>
</reference>
<dbReference type="GO" id="GO:0016746">
    <property type="term" value="F:acyltransferase activity"/>
    <property type="evidence" value="ECO:0007669"/>
    <property type="project" value="UniProtKB-KW"/>
</dbReference>
<feature type="transmembrane region" description="Helical" evidence="13">
    <location>
        <begin position="125"/>
        <end position="145"/>
    </location>
</feature>
<evidence type="ECO:0000256" key="9">
    <source>
        <dbReference type="ARBA" id="ARBA00023588"/>
    </source>
</evidence>
<dbReference type="AlphaFoldDB" id="A0A926E0K2"/>
<evidence type="ECO:0000256" key="4">
    <source>
        <dbReference type="ARBA" id="ARBA00022692"/>
    </source>
</evidence>
<evidence type="ECO:0000256" key="13">
    <source>
        <dbReference type="SAM" id="Phobius"/>
    </source>
</evidence>
<feature type="transmembrane region" description="Helical" evidence="13">
    <location>
        <begin position="6"/>
        <end position="28"/>
    </location>
</feature>
<keyword evidence="3" id="KW-0808">Transferase</keyword>
<keyword evidence="4 13" id="KW-0812">Transmembrane</keyword>
<keyword evidence="7 13" id="KW-0472">Membrane</keyword>
<dbReference type="EMBL" id="JACRST010000025">
    <property type="protein sequence ID" value="MBC8547571.1"/>
    <property type="molecule type" value="Genomic_DNA"/>
</dbReference>
<comment type="caution">
    <text evidence="14">The sequence shown here is derived from an EMBL/GenBank/DDBJ whole genome shotgun (WGS) entry which is preliminary data.</text>
</comment>
<protein>
    <recommendedName>
        <fullName evidence="11">Glycosyl-4,4'-diaponeurosporenoate acyltransferase</fullName>
    </recommendedName>
</protein>
<comment type="pathway">
    <text evidence="9">Carotenoid biosynthesis; staphyloxanthin biosynthesis; staphyloxanthin from farnesyl diphosphate: step 5/5.</text>
</comment>
<evidence type="ECO:0000256" key="7">
    <source>
        <dbReference type="ARBA" id="ARBA00023136"/>
    </source>
</evidence>
<comment type="function">
    <text evidence="12">Catalyzes the acylation of glycosyl-4,4'-diaponeurosporenoate, i.e. the esterification of glucose at the C6'' position with the carboxyl group of the C(15) fatty acid 12-methyltetradecanoic acid, to yield staphyloxanthin. This is the last step in the biosynthesis of this orange pigment, present in most staphylococci strains.</text>
</comment>
<proteinExistence type="inferred from homology"/>
<keyword evidence="2" id="KW-1003">Cell membrane</keyword>
<evidence type="ECO:0000256" key="10">
    <source>
        <dbReference type="ARBA" id="ARBA00023603"/>
    </source>
</evidence>